<feature type="transmembrane region" description="Helical" evidence="12">
    <location>
        <begin position="404"/>
        <end position="421"/>
    </location>
</feature>
<comment type="subcellular location">
    <subcellularLocation>
        <location evidence="2">Cell membrane</location>
        <topology evidence="2">Peripheral membrane protein</topology>
    </subcellularLocation>
    <subcellularLocation>
        <location evidence="1">Membrane</location>
        <topology evidence="1">Multi-pass membrane protein</topology>
    </subcellularLocation>
</comment>
<dbReference type="PANTHER" id="PTHR43553:SF1">
    <property type="entry name" value="ABC TRANSPORTER I FAMILY MEMBER 11, CHLOROPLASTIC"/>
    <property type="match status" value="1"/>
</dbReference>
<gene>
    <name evidence="14" type="ORF">FE782_08960</name>
</gene>
<evidence type="ECO:0000256" key="8">
    <source>
        <dbReference type="ARBA" id="ARBA00022840"/>
    </source>
</evidence>
<name>A0A5R9GLN2_9BACL</name>
<dbReference type="InterPro" id="IPR003593">
    <property type="entry name" value="AAA+_ATPase"/>
</dbReference>
<dbReference type="GO" id="GO:0042626">
    <property type="term" value="F:ATPase-coupled transmembrane transporter activity"/>
    <property type="evidence" value="ECO:0007669"/>
    <property type="project" value="TreeGrafter"/>
</dbReference>
<dbReference type="PROSITE" id="PS00211">
    <property type="entry name" value="ABC_TRANSPORTER_1"/>
    <property type="match status" value="1"/>
</dbReference>
<dbReference type="SMART" id="SM00382">
    <property type="entry name" value="AAA"/>
    <property type="match status" value="1"/>
</dbReference>
<dbReference type="CDD" id="cd16914">
    <property type="entry name" value="EcfT"/>
    <property type="match status" value="1"/>
</dbReference>
<protein>
    <submittedName>
        <fullName evidence="14">ATP-binding cassette domain-containing protein</fullName>
    </submittedName>
</protein>
<keyword evidence="11 12" id="KW-0472">Membrane</keyword>
<dbReference type="SUPFAM" id="SSF52540">
    <property type="entry name" value="P-loop containing nucleoside triphosphate hydrolases"/>
    <property type="match status" value="1"/>
</dbReference>
<dbReference type="RefSeq" id="WP_138193736.1">
    <property type="nucleotide sequence ID" value="NZ_VCIW01000004.1"/>
</dbReference>
<evidence type="ECO:0000313" key="15">
    <source>
        <dbReference type="Proteomes" id="UP000309676"/>
    </source>
</evidence>
<dbReference type="Proteomes" id="UP000309676">
    <property type="component" value="Unassembled WGS sequence"/>
</dbReference>
<evidence type="ECO:0000313" key="14">
    <source>
        <dbReference type="EMBL" id="TLS52745.1"/>
    </source>
</evidence>
<feature type="transmembrane region" description="Helical" evidence="12">
    <location>
        <begin position="490"/>
        <end position="512"/>
    </location>
</feature>
<keyword evidence="7" id="KW-0547">Nucleotide-binding</keyword>
<dbReference type="Pfam" id="PF00005">
    <property type="entry name" value="ABC_tran"/>
    <property type="match status" value="1"/>
</dbReference>
<evidence type="ECO:0000256" key="3">
    <source>
        <dbReference type="ARBA" id="ARBA00005417"/>
    </source>
</evidence>
<dbReference type="Pfam" id="PF02361">
    <property type="entry name" value="CbiQ"/>
    <property type="match status" value="1"/>
</dbReference>
<feature type="transmembrane region" description="Helical" evidence="12">
    <location>
        <begin position="371"/>
        <end position="392"/>
    </location>
</feature>
<accession>A0A5R9GLN2</accession>
<dbReference type="GO" id="GO:0016887">
    <property type="term" value="F:ATP hydrolysis activity"/>
    <property type="evidence" value="ECO:0007669"/>
    <property type="project" value="InterPro"/>
</dbReference>
<keyword evidence="8 14" id="KW-0067">ATP-binding</keyword>
<dbReference type="InterPro" id="IPR050095">
    <property type="entry name" value="ECF_ABC_transporter_ATP-bd"/>
</dbReference>
<dbReference type="InterPro" id="IPR017871">
    <property type="entry name" value="ABC_transporter-like_CS"/>
</dbReference>
<evidence type="ECO:0000256" key="9">
    <source>
        <dbReference type="ARBA" id="ARBA00022967"/>
    </source>
</evidence>
<feature type="transmembrane region" description="Helical" evidence="12">
    <location>
        <begin position="323"/>
        <end position="350"/>
    </location>
</feature>
<evidence type="ECO:0000256" key="5">
    <source>
        <dbReference type="ARBA" id="ARBA00022475"/>
    </source>
</evidence>
<dbReference type="InterPro" id="IPR003439">
    <property type="entry name" value="ABC_transporter-like_ATP-bd"/>
</dbReference>
<dbReference type="EMBL" id="VCIW01000004">
    <property type="protein sequence ID" value="TLS52745.1"/>
    <property type="molecule type" value="Genomic_DNA"/>
</dbReference>
<dbReference type="InterPro" id="IPR003339">
    <property type="entry name" value="ABC/ECF_trnsptr_transmembrane"/>
</dbReference>
<sequence length="565" mass="61594">MTLRVNNLAVAGTDLPDRMIVRDVSFAAEDRAITLVVGRSGSGKSTLLRAMAGLTPPSVGNVTFDERPLWNGNRPDRKILQETALAFQFPEHQLFAPTVQGEFDYSLRPYRLPAEESAKRISSALESHNLPPAITSISPFQLSGGQKRRVALATIMATRTPWLFLDEPSAGLDGHALARFTAELSEWKSRCGIVLATHDLDAFLPIADRVVVLRDGELVADVASDTLAAQPELLLSSGVGLPEAMFAASMLCRAGVPVPPSALTPERMAEAIAANARGASKRSLGGDANLVPAMSSAEHDSESSRDEGDRRGFLYRTDALRKWLAYTLVSVGIVLQTGWTGVAAVLPLAFGCMSALTAVDRKRLFRLCKPLFWLMAFAVAFSGIRFGTPFGFSFEPAIETFRRLFAFFEITAFGLVFTLSTSTADMKTGLERGLRPLKRIGFPVEVLALSASLVLRFIPLILEEADRFAAIAMTRGKRGAKPGQVHLLDLPVFVIPLLIALIQAVEDLIVALEMKGFMQPNRFKSVPRYVLGLEGNARREKQIVWAGLSMFTLLLVIRVIEEVSL</sequence>
<evidence type="ECO:0000259" key="13">
    <source>
        <dbReference type="PROSITE" id="PS50893"/>
    </source>
</evidence>
<feature type="domain" description="ABC transporter" evidence="13">
    <location>
        <begin position="3"/>
        <end position="240"/>
    </location>
</feature>
<evidence type="ECO:0000256" key="11">
    <source>
        <dbReference type="ARBA" id="ARBA00023136"/>
    </source>
</evidence>
<comment type="caution">
    <text evidence="14">The sequence shown here is derived from an EMBL/GenBank/DDBJ whole genome shotgun (WGS) entry which is preliminary data.</text>
</comment>
<dbReference type="GO" id="GO:0005524">
    <property type="term" value="F:ATP binding"/>
    <property type="evidence" value="ECO:0007669"/>
    <property type="project" value="UniProtKB-KW"/>
</dbReference>
<evidence type="ECO:0000256" key="7">
    <source>
        <dbReference type="ARBA" id="ARBA00022741"/>
    </source>
</evidence>
<dbReference type="GO" id="GO:0005886">
    <property type="term" value="C:plasma membrane"/>
    <property type="evidence" value="ECO:0007669"/>
    <property type="project" value="UniProtKB-SubCell"/>
</dbReference>
<keyword evidence="6 12" id="KW-0812">Transmembrane</keyword>
<dbReference type="Gene3D" id="3.40.50.300">
    <property type="entry name" value="P-loop containing nucleotide triphosphate hydrolases"/>
    <property type="match status" value="1"/>
</dbReference>
<feature type="transmembrane region" description="Helical" evidence="12">
    <location>
        <begin position="543"/>
        <end position="560"/>
    </location>
</feature>
<organism evidence="14 15">
    <name type="scientific">Paenibacillus antri</name>
    <dbReference type="NCBI Taxonomy" id="2582848"/>
    <lineage>
        <taxon>Bacteria</taxon>
        <taxon>Bacillati</taxon>
        <taxon>Bacillota</taxon>
        <taxon>Bacilli</taxon>
        <taxon>Bacillales</taxon>
        <taxon>Paenibacillaceae</taxon>
        <taxon>Paenibacillus</taxon>
    </lineage>
</organism>
<evidence type="ECO:0000256" key="2">
    <source>
        <dbReference type="ARBA" id="ARBA00004202"/>
    </source>
</evidence>
<evidence type="ECO:0000256" key="4">
    <source>
        <dbReference type="ARBA" id="ARBA00022448"/>
    </source>
</evidence>
<dbReference type="PANTHER" id="PTHR43553">
    <property type="entry name" value="HEAVY METAL TRANSPORTER"/>
    <property type="match status" value="1"/>
</dbReference>
<dbReference type="AlphaFoldDB" id="A0A5R9GLN2"/>
<keyword evidence="4" id="KW-0813">Transport</keyword>
<dbReference type="CDD" id="cd03225">
    <property type="entry name" value="ABC_cobalt_CbiO_domain1"/>
    <property type="match status" value="1"/>
</dbReference>
<keyword evidence="10 12" id="KW-1133">Transmembrane helix</keyword>
<keyword evidence="5" id="KW-1003">Cell membrane</keyword>
<evidence type="ECO:0000256" key="12">
    <source>
        <dbReference type="SAM" id="Phobius"/>
    </source>
</evidence>
<evidence type="ECO:0000256" key="1">
    <source>
        <dbReference type="ARBA" id="ARBA00004141"/>
    </source>
</evidence>
<dbReference type="PROSITE" id="PS50893">
    <property type="entry name" value="ABC_TRANSPORTER_2"/>
    <property type="match status" value="1"/>
</dbReference>
<dbReference type="InterPro" id="IPR015856">
    <property type="entry name" value="ABC_transpr_CbiO/EcfA_su"/>
</dbReference>
<evidence type="ECO:0000256" key="10">
    <source>
        <dbReference type="ARBA" id="ARBA00022989"/>
    </source>
</evidence>
<reference evidence="14 15" key="1">
    <citation type="submission" date="2019-05" db="EMBL/GenBank/DDBJ databases">
        <authorList>
            <person name="Narsing Rao M.P."/>
            <person name="Li W.J."/>
        </authorList>
    </citation>
    <scope>NUCLEOTIDE SEQUENCE [LARGE SCALE GENOMIC DNA]</scope>
    <source>
        <strain evidence="14 15">SYSU_K30003</strain>
    </source>
</reference>
<comment type="similarity">
    <text evidence="3">Belongs to the ABC transporter superfamily.</text>
</comment>
<dbReference type="InterPro" id="IPR027417">
    <property type="entry name" value="P-loop_NTPase"/>
</dbReference>
<proteinExistence type="inferred from homology"/>
<keyword evidence="15" id="KW-1185">Reference proteome</keyword>
<keyword evidence="9" id="KW-1278">Translocase</keyword>
<evidence type="ECO:0000256" key="6">
    <source>
        <dbReference type="ARBA" id="ARBA00022692"/>
    </source>
</evidence>
<dbReference type="OrthoDB" id="2035889at2"/>
<feature type="transmembrane region" description="Helical" evidence="12">
    <location>
        <begin position="442"/>
        <end position="462"/>
    </location>
</feature>